<protein>
    <recommendedName>
        <fullName evidence="4">Nucleoside triphosphate pyrophosphatase</fullName>
        <ecNumber evidence="4">3.6.1.9</ecNumber>
    </recommendedName>
    <alternativeName>
        <fullName evidence="4">Nucleotide pyrophosphatase</fullName>
        <shortName evidence="4">Nucleotide PPase</shortName>
    </alternativeName>
</protein>
<proteinExistence type="inferred from homology"/>
<sequence>MKNPLILASGSKIRTELLSSAGITHSVHVARIDEDSVRGALEAEQAKPRDVADTLAELKARKISQKNPGAFVLGCDQILQIDDRILSKPETIEQAKEQLTFLSGKKHMLLSAAVLYQDGEPKWRHIGMVRLYMRELSDGFIDDYLGRNWPSVADSVGAYKLEEEGVRLFTRIEGDHFNVLGLPLIEFINHLTLIGELAS</sequence>
<comment type="catalytic activity">
    <reaction evidence="4">
        <text>a 2'-deoxyribonucleoside 5'-triphosphate + H2O = a 2'-deoxyribonucleoside 5'-phosphate + diphosphate + H(+)</text>
        <dbReference type="Rhea" id="RHEA:44644"/>
        <dbReference type="ChEBI" id="CHEBI:15377"/>
        <dbReference type="ChEBI" id="CHEBI:15378"/>
        <dbReference type="ChEBI" id="CHEBI:33019"/>
        <dbReference type="ChEBI" id="CHEBI:61560"/>
        <dbReference type="ChEBI" id="CHEBI:65317"/>
        <dbReference type="EC" id="3.6.1.9"/>
    </reaction>
</comment>
<dbReference type="Gene3D" id="3.90.950.10">
    <property type="match status" value="1"/>
</dbReference>
<dbReference type="OrthoDB" id="9813962at2"/>
<dbReference type="GO" id="GO:0009117">
    <property type="term" value="P:nucleotide metabolic process"/>
    <property type="evidence" value="ECO:0007669"/>
    <property type="project" value="UniProtKB-KW"/>
</dbReference>
<dbReference type="SUPFAM" id="SSF52972">
    <property type="entry name" value="ITPase-like"/>
    <property type="match status" value="1"/>
</dbReference>
<keyword evidence="3 4" id="KW-0546">Nucleotide metabolism</keyword>
<feature type="active site" description="Proton acceptor" evidence="4">
    <location>
        <position position="76"/>
    </location>
</feature>
<name>A0A1H5ZA14_9RHOB</name>
<dbReference type="HAMAP" id="MF_00528">
    <property type="entry name" value="Maf"/>
    <property type="match status" value="1"/>
</dbReference>
<dbReference type="EMBL" id="FNUZ01000003">
    <property type="protein sequence ID" value="SEG32565.1"/>
    <property type="molecule type" value="Genomic_DNA"/>
</dbReference>
<dbReference type="InterPro" id="IPR029001">
    <property type="entry name" value="ITPase-like_fam"/>
</dbReference>
<evidence type="ECO:0000256" key="1">
    <source>
        <dbReference type="ARBA" id="ARBA00001968"/>
    </source>
</evidence>
<dbReference type="RefSeq" id="WP_103910775.1">
    <property type="nucleotide sequence ID" value="NZ_FNUZ01000003.1"/>
</dbReference>
<dbReference type="PANTHER" id="PTHR43213">
    <property type="entry name" value="BIFUNCTIONAL DTTP/UTP PYROPHOSPHATASE/METHYLTRANSFERASE PROTEIN-RELATED"/>
    <property type="match status" value="1"/>
</dbReference>
<evidence type="ECO:0000313" key="6">
    <source>
        <dbReference type="Proteomes" id="UP000236752"/>
    </source>
</evidence>
<keyword evidence="4" id="KW-0963">Cytoplasm</keyword>
<evidence type="ECO:0000256" key="2">
    <source>
        <dbReference type="ARBA" id="ARBA00022801"/>
    </source>
</evidence>
<comment type="subcellular location">
    <subcellularLocation>
        <location evidence="4">Cytoplasm</location>
    </subcellularLocation>
</comment>
<dbReference type="CDD" id="cd00555">
    <property type="entry name" value="Maf"/>
    <property type="match status" value="1"/>
</dbReference>
<comment type="similarity">
    <text evidence="4">Belongs to the Maf family.</text>
</comment>
<evidence type="ECO:0000313" key="5">
    <source>
        <dbReference type="EMBL" id="SEG32565.1"/>
    </source>
</evidence>
<dbReference type="GO" id="GO:0005737">
    <property type="term" value="C:cytoplasm"/>
    <property type="evidence" value="ECO:0007669"/>
    <property type="project" value="UniProtKB-SubCell"/>
</dbReference>
<accession>A0A1H5ZA14</accession>
<gene>
    <name evidence="5" type="ORF">SAMN04488045_2476</name>
</gene>
<comment type="cofactor">
    <cofactor evidence="1 4">
        <name>a divalent metal cation</name>
        <dbReference type="ChEBI" id="CHEBI:60240"/>
    </cofactor>
</comment>
<keyword evidence="2 4" id="KW-0378">Hydrolase</keyword>
<evidence type="ECO:0000256" key="3">
    <source>
        <dbReference type="ARBA" id="ARBA00023080"/>
    </source>
</evidence>
<evidence type="ECO:0000256" key="4">
    <source>
        <dbReference type="HAMAP-Rule" id="MF_00528"/>
    </source>
</evidence>
<dbReference type="GO" id="GO:0047429">
    <property type="term" value="F:nucleoside triphosphate diphosphatase activity"/>
    <property type="evidence" value="ECO:0007669"/>
    <property type="project" value="UniProtKB-EC"/>
</dbReference>
<dbReference type="NCBIfam" id="TIGR00172">
    <property type="entry name" value="maf"/>
    <property type="match status" value="1"/>
</dbReference>
<dbReference type="PIRSF" id="PIRSF006305">
    <property type="entry name" value="Maf"/>
    <property type="match status" value="1"/>
</dbReference>
<dbReference type="AlphaFoldDB" id="A0A1H5ZA14"/>
<comment type="catalytic activity">
    <reaction evidence="4">
        <text>a ribonucleoside 5'-triphosphate + H2O = a ribonucleoside 5'-phosphate + diphosphate + H(+)</text>
        <dbReference type="Rhea" id="RHEA:23996"/>
        <dbReference type="ChEBI" id="CHEBI:15377"/>
        <dbReference type="ChEBI" id="CHEBI:15378"/>
        <dbReference type="ChEBI" id="CHEBI:33019"/>
        <dbReference type="ChEBI" id="CHEBI:58043"/>
        <dbReference type="ChEBI" id="CHEBI:61557"/>
        <dbReference type="EC" id="3.6.1.9"/>
    </reaction>
</comment>
<comment type="function">
    <text evidence="4">Nucleoside triphosphate pyrophosphatase. May have a dual role in cell division arrest and in preventing the incorporation of modified nucleotides into cellular nucleic acids.</text>
</comment>
<organism evidence="5 6">
    <name type="scientific">Thalassococcus halodurans</name>
    <dbReference type="NCBI Taxonomy" id="373675"/>
    <lineage>
        <taxon>Bacteria</taxon>
        <taxon>Pseudomonadati</taxon>
        <taxon>Pseudomonadota</taxon>
        <taxon>Alphaproteobacteria</taxon>
        <taxon>Rhodobacterales</taxon>
        <taxon>Roseobacteraceae</taxon>
        <taxon>Thalassococcus</taxon>
    </lineage>
</organism>
<dbReference type="Proteomes" id="UP000236752">
    <property type="component" value="Unassembled WGS sequence"/>
</dbReference>
<dbReference type="Pfam" id="PF02545">
    <property type="entry name" value="Maf"/>
    <property type="match status" value="1"/>
</dbReference>
<dbReference type="InterPro" id="IPR003697">
    <property type="entry name" value="Maf-like"/>
</dbReference>
<comment type="caution">
    <text evidence="4">Lacks conserved residue(s) required for the propagation of feature annotation.</text>
</comment>
<reference evidence="5 6" key="1">
    <citation type="submission" date="2016-10" db="EMBL/GenBank/DDBJ databases">
        <authorList>
            <person name="de Groot N.N."/>
        </authorList>
    </citation>
    <scope>NUCLEOTIDE SEQUENCE [LARGE SCALE GENOMIC DNA]</scope>
    <source>
        <strain evidence="5 6">DSM 26915</strain>
    </source>
</reference>
<dbReference type="EC" id="3.6.1.9" evidence="4"/>
<keyword evidence="6" id="KW-1185">Reference proteome</keyword>
<dbReference type="PANTHER" id="PTHR43213:SF5">
    <property type="entry name" value="BIFUNCTIONAL DTTP_UTP PYROPHOSPHATASE_METHYLTRANSFERASE PROTEIN-RELATED"/>
    <property type="match status" value="1"/>
</dbReference>